<dbReference type="EMBL" id="BRYA01000402">
    <property type="protein sequence ID" value="GMI48481.1"/>
    <property type="molecule type" value="Genomic_DNA"/>
</dbReference>
<dbReference type="AlphaFoldDB" id="A0A9W7GML4"/>
<gene>
    <name evidence="2" type="ORF">TrCOL_g5880</name>
</gene>
<evidence type="ECO:0000313" key="3">
    <source>
        <dbReference type="Proteomes" id="UP001165065"/>
    </source>
</evidence>
<reference evidence="3" key="1">
    <citation type="journal article" date="2023" name="Commun. Biol.">
        <title>Genome analysis of Parmales, the sister group of diatoms, reveals the evolutionary specialization of diatoms from phago-mixotrophs to photoautotrophs.</title>
        <authorList>
            <person name="Ban H."/>
            <person name="Sato S."/>
            <person name="Yoshikawa S."/>
            <person name="Yamada K."/>
            <person name="Nakamura Y."/>
            <person name="Ichinomiya M."/>
            <person name="Sato N."/>
            <person name="Blanc-Mathieu R."/>
            <person name="Endo H."/>
            <person name="Kuwata A."/>
            <person name="Ogata H."/>
        </authorList>
    </citation>
    <scope>NUCLEOTIDE SEQUENCE [LARGE SCALE GENOMIC DNA]</scope>
</reference>
<name>A0A9W7GML4_9STRA</name>
<feature type="transmembrane region" description="Helical" evidence="1">
    <location>
        <begin position="35"/>
        <end position="55"/>
    </location>
</feature>
<proteinExistence type="predicted"/>
<organism evidence="2 3">
    <name type="scientific">Triparma columacea</name>
    <dbReference type="NCBI Taxonomy" id="722753"/>
    <lineage>
        <taxon>Eukaryota</taxon>
        <taxon>Sar</taxon>
        <taxon>Stramenopiles</taxon>
        <taxon>Ochrophyta</taxon>
        <taxon>Bolidophyceae</taxon>
        <taxon>Parmales</taxon>
        <taxon>Triparmaceae</taxon>
        <taxon>Triparma</taxon>
    </lineage>
</organism>
<dbReference type="OrthoDB" id="45254at2759"/>
<sequence>MMKSGARVRRSDSSNKLDNITISTSIKGKKERTRIPIALSSFLLFLFILGLHLLLNDDSVDINRPGDVAFGMEATSEAGIDNILQGGKHAIWSRGWRDFVTCKSVPPTYYDLPTTHVISDLEAREYWRDCSGLVWVRIGDVVKFAKFSLGTTRGDLTLITTDGDASRKQGHMGGMPGFVGDDVAWRILKDERVAAWYTQNYDGTLEHWKLLLLPIGFDLHSRRQGGVRGLGPMIRARDEVLGPGYSTSVEAAASSLVYKCDSNPPPGGCPSLLDAVSDWSSCRLSPINPPPFPSPPSSHPYAGPGGFPGCRVEGVYVNFNWRSHSRHAFKVRREAMVEAGLARGGTCGNLIVHEDEGTEGDKVWERYGIMGMGMSPPGNGLDVHRTWEMLFFGSVPVVLTGPLNGLYEGLPVVVVDEWREVCETDIQERRREAAGRWRERGEEIFTAEYWLERRVGAGDWEGRNRGADVGLKQPEVYLMTLERERGSGYVRRTKNGLRETGWTYRNYDSVDGRTEDGKERIKEAAARWDVNFGAAPGSSKPGALTTPGAIGLWATKLSAWTHGYESGSPVITLEGDTEPLRAWEGLPDGWRDYDLIFLHSHEHGGGCEGNGIAEGTRQSYATGSMLFTAQNRGRWEDAIRGTEVTLNDDWWINKMAETGKLRVGQLCRPYFRQHIDHESTIRSGEGWTD</sequence>
<keyword evidence="1" id="KW-0472">Membrane</keyword>
<evidence type="ECO:0000313" key="2">
    <source>
        <dbReference type="EMBL" id="GMI48481.1"/>
    </source>
</evidence>
<dbReference type="Proteomes" id="UP001165065">
    <property type="component" value="Unassembled WGS sequence"/>
</dbReference>
<keyword evidence="1" id="KW-0812">Transmembrane</keyword>
<evidence type="ECO:0000256" key="1">
    <source>
        <dbReference type="SAM" id="Phobius"/>
    </source>
</evidence>
<keyword evidence="1" id="KW-1133">Transmembrane helix</keyword>
<accession>A0A9W7GML4</accession>
<protein>
    <submittedName>
        <fullName evidence="2">Uncharacterized protein</fullName>
    </submittedName>
</protein>
<comment type="caution">
    <text evidence="2">The sequence shown here is derived from an EMBL/GenBank/DDBJ whole genome shotgun (WGS) entry which is preliminary data.</text>
</comment>
<keyword evidence="3" id="KW-1185">Reference proteome</keyword>